<comment type="caution">
    <text evidence="2">The sequence shown here is derived from an EMBL/GenBank/DDBJ whole genome shotgun (WGS) entry which is preliminary data.</text>
</comment>
<name>A0ABX5FNZ9_9BACL</name>
<keyword evidence="1" id="KW-0175">Coiled coil</keyword>
<evidence type="ECO:0008006" key="4">
    <source>
        <dbReference type="Google" id="ProtNLM"/>
    </source>
</evidence>
<evidence type="ECO:0000313" key="3">
    <source>
        <dbReference type="Proteomes" id="UP000241645"/>
    </source>
</evidence>
<feature type="coiled-coil region" evidence="1">
    <location>
        <begin position="5"/>
        <end position="36"/>
    </location>
</feature>
<keyword evidence="3" id="KW-1185">Reference proteome</keyword>
<reference evidence="2 3" key="1">
    <citation type="submission" date="2018-03" db="EMBL/GenBank/DDBJ databases">
        <title>Brevisbacillus phylogenomics.</title>
        <authorList>
            <person name="Dunlap C."/>
        </authorList>
    </citation>
    <scope>NUCLEOTIDE SEQUENCE [LARGE SCALE GENOMIC DNA]</scope>
    <source>
        <strain evidence="2 3">NRRL B-41110</strain>
    </source>
</reference>
<accession>A0ABX5FNZ9</accession>
<sequence>MGFSIERVRESVSRVKERAERTVREATEKVKEKAIEKGKEIFPNDPKAVGKIVAEKTATGMAMGAAFGVTVGGMGQAKDAKYKGTAGAVIGGHLGAIRGSIEGNVRHEIGKALWGKGD</sequence>
<dbReference type="RefSeq" id="WP_106835009.1">
    <property type="nucleotide sequence ID" value="NZ_JARMEW010000027.1"/>
</dbReference>
<organism evidence="2 3">
    <name type="scientific">Brevibacillus porteri</name>
    <dbReference type="NCBI Taxonomy" id="2126350"/>
    <lineage>
        <taxon>Bacteria</taxon>
        <taxon>Bacillati</taxon>
        <taxon>Bacillota</taxon>
        <taxon>Bacilli</taxon>
        <taxon>Bacillales</taxon>
        <taxon>Paenibacillaceae</taxon>
        <taxon>Brevibacillus</taxon>
    </lineage>
</organism>
<evidence type="ECO:0000313" key="2">
    <source>
        <dbReference type="EMBL" id="PSK08885.1"/>
    </source>
</evidence>
<dbReference type="Proteomes" id="UP000241645">
    <property type="component" value="Unassembled WGS sequence"/>
</dbReference>
<proteinExistence type="predicted"/>
<dbReference type="GeneID" id="95751695"/>
<protein>
    <recommendedName>
        <fullName evidence="4">Glycine zipper family protein</fullName>
    </recommendedName>
</protein>
<gene>
    <name evidence="2" type="ORF">C7R92_16510</name>
</gene>
<dbReference type="EMBL" id="PXZO01000031">
    <property type="protein sequence ID" value="PSK08885.1"/>
    <property type="molecule type" value="Genomic_DNA"/>
</dbReference>
<evidence type="ECO:0000256" key="1">
    <source>
        <dbReference type="SAM" id="Coils"/>
    </source>
</evidence>